<name>T1F7F1_HELRO</name>
<dbReference type="GeneID" id="20204750"/>
<reference evidence="2" key="3">
    <citation type="submission" date="2015-06" db="UniProtKB">
        <authorList>
            <consortium name="EnsemblMetazoa"/>
        </authorList>
    </citation>
    <scope>IDENTIFICATION</scope>
</reference>
<gene>
    <name evidence="2" type="primary">20204750</name>
    <name evidence="1" type="ORF">HELRODRAFT_173959</name>
</gene>
<organism evidence="2 3">
    <name type="scientific">Helobdella robusta</name>
    <name type="common">Californian leech</name>
    <dbReference type="NCBI Taxonomy" id="6412"/>
    <lineage>
        <taxon>Eukaryota</taxon>
        <taxon>Metazoa</taxon>
        <taxon>Spiralia</taxon>
        <taxon>Lophotrochozoa</taxon>
        <taxon>Annelida</taxon>
        <taxon>Clitellata</taxon>
        <taxon>Hirudinea</taxon>
        <taxon>Rhynchobdellida</taxon>
        <taxon>Glossiphoniidae</taxon>
        <taxon>Helobdella</taxon>
    </lineage>
</organism>
<dbReference type="KEGG" id="hro:HELRODRAFT_173959"/>
<dbReference type="CTD" id="20204750"/>
<accession>T1F7F1</accession>
<sequence length="132" mass="15197">MPESDSHKIAVNNMLKEITGSDMDSEVIEVFRMGRKSDENKSRPILVQTGNDWRFYDVGGFPEINWDSFSCKGNNDKIENKFLNILKDKFLLQYINNPTRFRGGQSANILYLVISNQEFVKNVMIYPPLGIT</sequence>
<dbReference type="RefSeq" id="XP_009018772.1">
    <property type="nucleotide sequence ID" value="XM_009020524.1"/>
</dbReference>
<dbReference type="Proteomes" id="UP000015101">
    <property type="component" value="Unassembled WGS sequence"/>
</dbReference>
<protein>
    <submittedName>
        <fullName evidence="1 2">Uncharacterized protein</fullName>
    </submittedName>
</protein>
<dbReference type="EMBL" id="AMQM01004767">
    <property type="status" value="NOT_ANNOTATED_CDS"/>
    <property type="molecule type" value="Genomic_DNA"/>
</dbReference>
<dbReference type="AlphaFoldDB" id="T1F7F1"/>
<dbReference type="OrthoDB" id="6143588at2759"/>
<evidence type="ECO:0000313" key="1">
    <source>
        <dbReference type="EMBL" id="ESO03079.1"/>
    </source>
</evidence>
<reference evidence="3" key="1">
    <citation type="submission" date="2012-12" db="EMBL/GenBank/DDBJ databases">
        <authorList>
            <person name="Hellsten U."/>
            <person name="Grimwood J."/>
            <person name="Chapman J.A."/>
            <person name="Shapiro H."/>
            <person name="Aerts A."/>
            <person name="Otillar R.P."/>
            <person name="Terry A.Y."/>
            <person name="Boore J.L."/>
            <person name="Simakov O."/>
            <person name="Marletaz F."/>
            <person name="Cho S.-J."/>
            <person name="Edsinger-Gonzales E."/>
            <person name="Havlak P."/>
            <person name="Kuo D.-H."/>
            <person name="Larsson T."/>
            <person name="Lv J."/>
            <person name="Arendt D."/>
            <person name="Savage R."/>
            <person name="Osoegawa K."/>
            <person name="de Jong P."/>
            <person name="Lindberg D.R."/>
            <person name="Seaver E.C."/>
            <person name="Weisblat D.A."/>
            <person name="Putnam N.H."/>
            <person name="Grigoriev I.V."/>
            <person name="Rokhsar D.S."/>
        </authorList>
    </citation>
    <scope>NUCLEOTIDE SEQUENCE</scope>
</reference>
<dbReference type="HOGENOM" id="CLU_1919317_0_0_1"/>
<evidence type="ECO:0000313" key="3">
    <source>
        <dbReference type="Proteomes" id="UP000015101"/>
    </source>
</evidence>
<keyword evidence="3" id="KW-1185">Reference proteome</keyword>
<reference evidence="1 3" key="2">
    <citation type="journal article" date="2013" name="Nature">
        <title>Insights into bilaterian evolution from three spiralian genomes.</title>
        <authorList>
            <person name="Simakov O."/>
            <person name="Marletaz F."/>
            <person name="Cho S.J."/>
            <person name="Edsinger-Gonzales E."/>
            <person name="Havlak P."/>
            <person name="Hellsten U."/>
            <person name="Kuo D.H."/>
            <person name="Larsson T."/>
            <person name="Lv J."/>
            <person name="Arendt D."/>
            <person name="Savage R."/>
            <person name="Osoegawa K."/>
            <person name="de Jong P."/>
            <person name="Grimwood J."/>
            <person name="Chapman J.A."/>
            <person name="Shapiro H."/>
            <person name="Aerts A."/>
            <person name="Otillar R.P."/>
            <person name="Terry A.Y."/>
            <person name="Boore J.L."/>
            <person name="Grigoriev I.V."/>
            <person name="Lindberg D.R."/>
            <person name="Seaver E.C."/>
            <person name="Weisblat D.A."/>
            <person name="Putnam N.H."/>
            <person name="Rokhsar D.S."/>
        </authorList>
    </citation>
    <scope>NUCLEOTIDE SEQUENCE</scope>
</reference>
<evidence type="ECO:0000313" key="2">
    <source>
        <dbReference type="EnsemblMetazoa" id="HelroP173959"/>
    </source>
</evidence>
<dbReference type="PANTHER" id="PTHR33395">
    <property type="entry name" value="TRANSCRIPTASE, PUTATIVE-RELATED-RELATED"/>
    <property type="match status" value="1"/>
</dbReference>
<dbReference type="EMBL" id="KB096676">
    <property type="protein sequence ID" value="ESO03079.1"/>
    <property type="molecule type" value="Genomic_DNA"/>
</dbReference>
<dbReference type="PANTHER" id="PTHR33395:SF21">
    <property type="entry name" value="PERICARDIN"/>
    <property type="match status" value="1"/>
</dbReference>
<dbReference type="InParanoid" id="T1F7F1"/>
<proteinExistence type="predicted"/>
<dbReference type="EnsemblMetazoa" id="HelroT173959">
    <property type="protein sequence ID" value="HelroP173959"/>
    <property type="gene ID" value="HelroG173959"/>
</dbReference>